<proteinExistence type="inferred from homology"/>
<dbReference type="InterPro" id="IPR042277">
    <property type="entry name" value="IST1-like"/>
</dbReference>
<evidence type="ECO:0000313" key="4">
    <source>
        <dbReference type="Proteomes" id="UP000323597"/>
    </source>
</evidence>
<sequence length="616" mass="70832">MAAPKYSTTPWLWMLQFSIINQYNLNCSNNVHNNSGKYYFKKLIKRVQCRLKLLKNKRFTIVKQLREDLAQLIKLGYQQTAFNRAEQLLKDENIMAVYEILDHFCEFVNIQLSYIRRHKDCPNDINEAVSSLIFASARCADLPELPAVRKLFGEHYGHRFTTVAVELLPGNLVNREIQEKLSPKSVSDDMKYRLIDEIARDYCLQPEILALEYFPELQCQTSDGSEKEGKYIQVDPLAKAATHLISQCHSYSYPNSDTIGASLTCSPPDDIKAESRNISRICTTTRKRKDDDERIKAPSSSESLPQFCEEVVVYLDDIEELRSSRRKEADCQDQRLFKFKSLSMPTKGVVVDGTDGDDESYTDNVEDEKPSSNANNSRRRSFSLEPSSMKDVDHQIYYENHKHQSHHYRKHQKKTVAERKEATYVLKRSKQPGCTELRGDIQANTLNSEVKTCSLENPCYNCSFDDREEKVPPVSDKGGILDEKFCHCRCSSNDDTRCIRMKESSSPTRNLRRRSYDNGASVYGVFTLPKLEKEESIGKVKGNVGASHTRKGTGGPYLRATTMPQERPREIHRYSILRTNSMSIHNPNHVHPKLPEYEDIAAKFMALKKEHLLHKQ</sequence>
<feature type="region of interest" description="Disordered" evidence="2">
    <location>
        <begin position="348"/>
        <end position="387"/>
    </location>
</feature>
<dbReference type="Gene3D" id="1.20.1260.60">
    <property type="entry name" value="Vacuolar protein sorting-associated protein Ist1"/>
    <property type="match status" value="1"/>
</dbReference>
<feature type="compositionally biased region" description="Acidic residues" evidence="2">
    <location>
        <begin position="354"/>
        <end position="366"/>
    </location>
</feature>
<gene>
    <name evidence="3" type="ORF">E1A91_D12G159900v1</name>
</gene>
<dbReference type="FunFam" id="1.20.1260.60:FF:000002">
    <property type="entry name" value="Vacuolar protein sorting-associated protein IST1"/>
    <property type="match status" value="1"/>
</dbReference>
<dbReference type="InterPro" id="IPR005061">
    <property type="entry name" value="Ist1"/>
</dbReference>
<dbReference type="AlphaFoldDB" id="A0A5D2SER2"/>
<reference evidence="3 4" key="1">
    <citation type="submission" date="2019-07" db="EMBL/GenBank/DDBJ databases">
        <title>WGS assembly of Gossypium mustelinum.</title>
        <authorList>
            <person name="Chen Z.J."/>
            <person name="Sreedasyam A."/>
            <person name="Ando A."/>
            <person name="Song Q."/>
            <person name="De L."/>
            <person name="Hulse-Kemp A."/>
            <person name="Ding M."/>
            <person name="Ye W."/>
            <person name="Kirkbride R."/>
            <person name="Jenkins J."/>
            <person name="Plott C."/>
            <person name="Lovell J."/>
            <person name="Lin Y.-M."/>
            <person name="Vaughn R."/>
            <person name="Liu B."/>
            <person name="Li W."/>
            <person name="Simpson S."/>
            <person name="Scheffler B."/>
            <person name="Saski C."/>
            <person name="Grover C."/>
            <person name="Hu G."/>
            <person name="Conover J."/>
            <person name="Carlson J."/>
            <person name="Shu S."/>
            <person name="Boston L."/>
            <person name="Williams M."/>
            <person name="Peterson D."/>
            <person name="Mcgee K."/>
            <person name="Jones D."/>
            <person name="Wendel J."/>
            <person name="Stelly D."/>
            <person name="Grimwood J."/>
            <person name="Schmutz J."/>
        </authorList>
    </citation>
    <scope>NUCLEOTIDE SEQUENCE [LARGE SCALE GENOMIC DNA]</scope>
    <source>
        <strain evidence="3">1408120.09</strain>
    </source>
</reference>
<accession>A0A5D2SER2</accession>
<evidence type="ECO:0000256" key="1">
    <source>
        <dbReference type="ARBA" id="ARBA00005536"/>
    </source>
</evidence>
<comment type="similarity">
    <text evidence="1">Belongs to the IST1 family.</text>
</comment>
<dbReference type="GO" id="GO:0015031">
    <property type="term" value="P:protein transport"/>
    <property type="evidence" value="ECO:0007669"/>
    <property type="project" value="InterPro"/>
</dbReference>
<protein>
    <submittedName>
        <fullName evidence="3">Uncharacterized protein</fullName>
    </submittedName>
</protein>
<organism evidence="3 4">
    <name type="scientific">Gossypium mustelinum</name>
    <name type="common">Cotton</name>
    <name type="synonym">Gossypium caicoense</name>
    <dbReference type="NCBI Taxonomy" id="34275"/>
    <lineage>
        <taxon>Eukaryota</taxon>
        <taxon>Viridiplantae</taxon>
        <taxon>Streptophyta</taxon>
        <taxon>Embryophyta</taxon>
        <taxon>Tracheophyta</taxon>
        <taxon>Spermatophyta</taxon>
        <taxon>Magnoliopsida</taxon>
        <taxon>eudicotyledons</taxon>
        <taxon>Gunneridae</taxon>
        <taxon>Pentapetalae</taxon>
        <taxon>rosids</taxon>
        <taxon>malvids</taxon>
        <taxon>Malvales</taxon>
        <taxon>Malvaceae</taxon>
        <taxon>Malvoideae</taxon>
        <taxon>Gossypium</taxon>
    </lineage>
</organism>
<dbReference type="Pfam" id="PF03398">
    <property type="entry name" value="Ist1"/>
    <property type="match status" value="1"/>
</dbReference>
<evidence type="ECO:0000256" key="2">
    <source>
        <dbReference type="SAM" id="MobiDB-lite"/>
    </source>
</evidence>
<dbReference type="PANTHER" id="PTHR12161">
    <property type="entry name" value="IST1 FAMILY MEMBER"/>
    <property type="match status" value="1"/>
</dbReference>
<evidence type="ECO:0000313" key="3">
    <source>
        <dbReference type="EMBL" id="TYI51216.1"/>
    </source>
</evidence>
<keyword evidence="4" id="KW-1185">Reference proteome</keyword>
<dbReference type="PANTHER" id="PTHR12161:SF44">
    <property type="entry name" value="REGULATOR OF VPS4 ACTIVITY IN THE MVB PATHWAY PROTEIN"/>
    <property type="match status" value="1"/>
</dbReference>
<dbReference type="Proteomes" id="UP000323597">
    <property type="component" value="Chromosome D12"/>
</dbReference>
<name>A0A5D2SER2_GOSMU</name>
<dbReference type="EMBL" id="CM017660">
    <property type="protein sequence ID" value="TYI51216.1"/>
    <property type="molecule type" value="Genomic_DNA"/>
</dbReference>